<dbReference type="PANTHER" id="PTHR15239">
    <property type="entry name" value="NUCLEAR EXPORT MEDIATOR FACTOR NEMF"/>
    <property type="match status" value="1"/>
</dbReference>
<dbReference type="InterPro" id="IPR051608">
    <property type="entry name" value="RQC_Subunit_NEMF"/>
</dbReference>
<dbReference type="InterPro" id="IPR043682">
    <property type="entry name" value="RqcH_bacterial"/>
</dbReference>
<evidence type="ECO:0000259" key="6">
    <source>
        <dbReference type="Pfam" id="PF05670"/>
    </source>
</evidence>
<feature type="coiled-coil region" evidence="5">
    <location>
        <begin position="295"/>
        <end position="322"/>
    </location>
</feature>
<dbReference type="PANTHER" id="PTHR15239:SF6">
    <property type="entry name" value="RIBOSOME QUALITY CONTROL COMPLEX SUBUNIT NEMF"/>
    <property type="match status" value="1"/>
</dbReference>
<dbReference type="GO" id="GO:0072344">
    <property type="term" value="P:rescue of stalled ribosome"/>
    <property type="evidence" value="ECO:0007669"/>
    <property type="project" value="UniProtKB-UniRule"/>
</dbReference>
<keyword evidence="3 5" id="KW-0694">RNA-binding</keyword>
<feature type="domain" description="NFACT RNA-binding" evidence="6">
    <location>
        <begin position="453"/>
        <end position="541"/>
    </location>
</feature>
<evidence type="ECO:0000256" key="3">
    <source>
        <dbReference type="ARBA" id="ARBA00022884"/>
    </source>
</evidence>
<comment type="subunit">
    <text evidence="5">Associates with stalled 50S ribosomal subunits. Binds to RqcP.</text>
</comment>
<gene>
    <name evidence="5" type="primary">rqcH</name>
    <name evidence="7" type="ORF">JD108_09090</name>
    <name evidence="8" type="ORF">KDJ56_08770</name>
</gene>
<dbReference type="GO" id="GO:0019843">
    <property type="term" value="F:rRNA binding"/>
    <property type="evidence" value="ECO:0007669"/>
    <property type="project" value="UniProtKB-UniRule"/>
</dbReference>
<keyword evidence="1 5" id="KW-0820">tRNA-binding</keyword>
<dbReference type="GO" id="GO:0043023">
    <property type="term" value="F:ribosomal large subunit binding"/>
    <property type="evidence" value="ECO:0007669"/>
    <property type="project" value="UniProtKB-UniRule"/>
</dbReference>
<dbReference type="Proteomes" id="UP000595847">
    <property type="component" value="Chromosome"/>
</dbReference>
<dbReference type="InterPro" id="IPR008532">
    <property type="entry name" value="NFACT_RNA-bd"/>
</dbReference>
<protein>
    <recommendedName>
        <fullName evidence="5">Rqc2 homolog RqcH</fullName>
        <shortName evidence="5">RqcH</shortName>
    </recommendedName>
</protein>
<organism evidence="7 9">
    <name type="scientific">Brevibacillus composti</name>
    <dbReference type="NCBI Taxonomy" id="2796470"/>
    <lineage>
        <taxon>Bacteria</taxon>
        <taxon>Bacillati</taxon>
        <taxon>Bacillota</taxon>
        <taxon>Bacilli</taxon>
        <taxon>Bacillales</taxon>
        <taxon>Paenibacillaceae</taxon>
        <taxon>Brevibacillus</taxon>
    </lineage>
</organism>
<dbReference type="HAMAP" id="MF_00844_B">
    <property type="entry name" value="RqcH_B"/>
    <property type="match status" value="1"/>
</dbReference>
<dbReference type="FunFam" id="2.30.310.10:FF:000004">
    <property type="entry name" value="Fibronectin-binding protein A"/>
    <property type="match status" value="1"/>
</dbReference>
<evidence type="ECO:0000256" key="4">
    <source>
        <dbReference type="ARBA" id="ARBA00022917"/>
    </source>
</evidence>
<keyword evidence="2 5" id="KW-0699">rRNA-binding</keyword>
<evidence type="ECO:0000256" key="5">
    <source>
        <dbReference type="HAMAP-Rule" id="MF_00844"/>
    </source>
</evidence>
<comment type="function">
    <text evidence="5">Key component of the ribosome quality control system (RQC), a ribosome-associated complex that mediates the extraction of incompletely synthesized nascent chains from stalled ribosomes and their subsequent degradation. RqcH recruits Ala-charged tRNA, and with RqcP directs the elongation of stalled nascent chains on 50S ribosomal subunits, leading to non-templated C-terminal alanine extensions (Ala tail). The Ala tail promotes nascent chain degradation. May add between 1 and at least 8 Ala residues. Binds to stalled 50S ribosomal subunits.</text>
</comment>
<keyword evidence="10" id="KW-1185">Reference proteome</keyword>
<keyword evidence="5" id="KW-0175">Coiled coil</keyword>
<accession>A0A7T5ENS9</accession>
<dbReference type="Proteomes" id="UP000677234">
    <property type="component" value="Chromosome"/>
</dbReference>
<dbReference type="Pfam" id="PF05833">
    <property type="entry name" value="NFACT_N"/>
    <property type="match status" value="1"/>
</dbReference>
<evidence type="ECO:0000313" key="9">
    <source>
        <dbReference type="Proteomes" id="UP000595847"/>
    </source>
</evidence>
<evidence type="ECO:0000256" key="1">
    <source>
        <dbReference type="ARBA" id="ARBA00022555"/>
    </source>
</evidence>
<evidence type="ECO:0000313" key="8">
    <source>
        <dbReference type="EMBL" id="QUO43022.1"/>
    </source>
</evidence>
<dbReference type="AlphaFoldDB" id="A0A7T5ENS9"/>
<dbReference type="Pfam" id="PF05670">
    <property type="entry name" value="NFACT-R_1"/>
    <property type="match status" value="1"/>
</dbReference>
<dbReference type="KEGG" id="bcop:JD108_09090"/>
<dbReference type="Gene3D" id="3.40.970.40">
    <property type="entry name" value="fibrinogen binding protein from staphylococcus aureus domain like"/>
    <property type="match status" value="1"/>
</dbReference>
<proteinExistence type="inferred from homology"/>
<reference evidence="8" key="2">
    <citation type="submission" date="2021-04" db="EMBL/GenBank/DDBJ databases">
        <title>Brevibacillus composti FJAT-54423, complete genome.</title>
        <authorList>
            <person name="Tang R."/>
        </authorList>
    </citation>
    <scope>NUCLEOTIDE SEQUENCE</scope>
    <source>
        <strain evidence="8">FJAT-54424</strain>
    </source>
</reference>
<dbReference type="Gene3D" id="2.30.310.10">
    <property type="entry name" value="ibrinogen binding protein from staphylococcus aureus domain"/>
    <property type="match status" value="1"/>
</dbReference>
<evidence type="ECO:0000313" key="10">
    <source>
        <dbReference type="Proteomes" id="UP000677234"/>
    </source>
</evidence>
<dbReference type="GO" id="GO:1990112">
    <property type="term" value="C:RQC complex"/>
    <property type="evidence" value="ECO:0007669"/>
    <property type="project" value="TreeGrafter"/>
</dbReference>
<dbReference type="Gene3D" id="1.10.8.50">
    <property type="match status" value="1"/>
</dbReference>
<keyword evidence="4 5" id="KW-0648">Protein biosynthesis</keyword>
<reference evidence="7 9" key="1">
    <citation type="submission" date="2020-12" db="EMBL/GenBank/DDBJ databases">
        <title>strain FJAT-54423T represents a novel species of the genus Brevibacillus.</title>
        <authorList>
            <person name="Tang R."/>
        </authorList>
    </citation>
    <scope>NUCLEOTIDE SEQUENCE [LARGE SCALE GENOMIC DNA]</scope>
    <source>
        <strain evidence="7 9">FJAT-54423</strain>
    </source>
</reference>
<evidence type="ECO:0000313" key="7">
    <source>
        <dbReference type="EMBL" id="QQE75996.1"/>
    </source>
</evidence>
<dbReference type="RefSeq" id="WP_198829506.1">
    <property type="nucleotide sequence ID" value="NZ_CP066308.1"/>
</dbReference>
<evidence type="ECO:0000256" key="2">
    <source>
        <dbReference type="ARBA" id="ARBA00022730"/>
    </source>
</evidence>
<comment type="similarity">
    <text evidence="5">Belongs to the NEMF family.</text>
</comment>
<dbReference type="EMBL" id="CP066308">
    <property type="protein sequence ID" value="QQE75996.1"/>
    <property type="molecule type" value="Genomic_DNA"/>
</dbReference>
<name>A0A7T5ENS9_9BACL</name>
<sequence>MAFDGIVTRAVVHELKRFEGARIAKIHQPHTSDIVLQLRMPGDNAKLLLSANPTYPRFHLTTEEFTNPLEAPMFCMLLRKHCEGGLIESIEQVDMERIVHLNIRSRDELGDTARRRIVIEIMGKHSNIILLDADTGMILDSALHVSLAVSQYRQVLPGKTYVAPPSQDKKNPLQVTEQMFTGLLNWNVGRLDKQLVDTFTGISPLLAKEIVHRAGLPTREALWQAFSAVMQRASRHDYEPQIAITQEKASFHVFALTQLKGAEVSAYPSVSQCLQAYYEGKAQRDTVKQKVHDLIRIVTNERNKNAKKIEKLEQTLVEAQEAEQFRLYGELITANMHLLKRGDTVLQTVNWYDEAGGTVSIPLDPLKTPSENLQAYYKRYNKAKNSLSIVAEQIEQAREEIVYLDGLLVQLDHASIQETEEIREELAEQGYIRNRQKRLGKKKKDHRPELDAYLSSDGTEILVGKNNKQNEYLTNKLAAPGETWLHTKDIPGSHVVIRSRTVSEQTLVEAARLAAYFSKAQQGSQVPVDYTLVKHVKKPSGSKPGYVIYEQQRTLYVTPDERLVRELKANHRERANSRTP</sequence>
<dbReference type="GO" id="GO:0000049">
    <property type="term" value="F:tRNA binding"/>
    <property type="evidence" value="ECO:0007669"/>
    <property type="project" value="UniProtKB-UniRule"/>
</dbReference>
<dbReference type="EMBL" id="CP073708">
    <property type="protein sequence ID" value="QUO43022.1"/>
    <property type="molecule type" value="Genomic_DNA"/>
</dbReference>